<dbReference type="PANTHER" id="PTHR45843:SF1">
    <property type="entry name" value="PEPTIDYL-PROLYL CIS-TRANS ISOMERASE-LIKE 4"/>
    <property type="match status" value="1"/>
</dbReference>
<dbReference type="InterPro" id="IPR035542">
    <property type="entry name" value="CRIP"/>
</dbReference>
<evidence type="ECO:0000313" key="4">
    <source>
        <dbReference type="Proteomes" id="UP000265520"/>
    </source>
</evidence>
<dbReference type="Proteomes" id="UP000265520">
    <property type="component" value="Unassembled WGS sequence"/>
</dbReference>
<accession>A0A392RX41</accession>
<dbReference type="EMBL" id="LXQA010283208">
    <property type="protein sequence ID" value="MCI40722.1"/>
    <property type="molecule type" value="Genomic_DNA"/>
</dbReference>
<evidence type="ECO:0000256" key="2">
    <source>
        <dbReference type="ARBA" id="ARBA00023242"/>
    </source>
</evidence>
<keyword evidence="3" id="KW-0413">Isomerase</keyword>
<comment type="subcellular location">
    <subcellularLocation>
        <location evidence="1">Nucleus</location>
    </subcellularLocation>
</comment>
<protein>
    <submittedName>
        <fullName evidence="3">Peptidyl-prolyl cis-trans isomerase-like 4-like</fullName>
    </submittedName>
</protein>
<feature type="non-terminal residue" evidence="3">
    <location>
        <position position="1"/>
    </location>
</feature>
<evidence type="ECO:0000313" key="3">
    <source>
        <dbReference type="EMBL" id="MCI40722.1"/>
    </source>
</evidence>
<reference evidence="3 4" key="1">
    <citation type="journal article" date="2018" name="Front. Plant Sci.">
        <title>Red Clover (Trifolium pratense) and Zigzag Clover (T. medium) - A Picture of Genomic Similarities and Differences.</title>
        <authorList>
            <person name="Dluhosova J."/>
            <person name="Istvanek J."/>
            <person name="Nedelnik J."/>
            <person name="Repkova J."/>
        </authorList>
    </citation>
    <scope>NUCLEOTIDE SEQUENCE [LARGE SCALE GENOMIC DNA]</scope>
    <source>
        <strain evidence="4">cv. 10/8</strain>
        <tissue evidence="3">Leaf</tissue>
    </source>
</reference>
<comment type="caution">
    <text evidence="3">The sequence shown here is derived from an EMBL/GenBank/DDBJ whole genome shotgun (WGS) entry which is preliminary data.</text>
</comment>
<name>A0A392RX41_9FABA</name>
<dbReference type="GO" id="GO:0016853">
    <property type="term" value="F:isomerase activity"/>
    <property type="evidence" value="ECO:0007669"/>
    <property type="project" value="UniProtKB-KW"/>
</dbReference>
<dbReference type="GO" id="GO:0005634">
    <property type="term" value="C:nucleus"/>
    <property type="evidence" value="ECO:0007669"/>
    <property type="project" value="UniProtKB-SubCell"/>
</dbReference>
<evidence type="ECO:0000256" key="1">
    <source>
        <dbReference type="ARBA" id="ARBA00004123"/>
    </source>
</evidence>
<organism evidence="3 4">
    <name type="scientific">Trifolium medium</name>
    <dbReference type="NCBI Taxonomy" id="97028"/>
    <lineage>
        <taxon>Eukaryota</taxon>
        <taxon>Viridiplantae</taxon>
        <taxon>Streptophyta</taxon>
        <taxon>Embryophyta</taxon>
        <taxon>Tracheophyta</taxon>
        <taxon>Spermatophyta</taxon>
        <taxon>Magnoliopsida</taxon>
        <taxon>eudicotyledons</taxon>
        <taxon>Gunneridae</taxon>
        <taxon>Pentapetalae</taxon>
        <taxon>rosids</taxon>
        <taxon>fabids</taxon>
        <taxon>Fabales</taxon>
        <taxon>Fabaceae</taxon>
        <taxon>Papilionoideae</taxon>
        <taxon>50 kb inversion clade</taxon>
        <taxon>NPAAA clade</taxon>
        <taxon>Hologalegina</taxon>
        <taxon>IRL clade</taxon>
        <taxon>Trifolieae</taxon>
        <taxon>Trifolium</taxon>
    </lineage>
</organism>
<proteinExistence type="predicted"/>
<sequence length="35" mass="3802">HSRAVVLESIGDIPDAEVKPPDNVLFVCKLNPVTE</sequence>
<keyword evidence="4" id="KW-1185">Reference proteome</keyword>
<feature type="non-terminal residue" evidence="3">
    <location>
        <position position="35"/>
    </location>
</feature>
<dbReference type="AlphaFoldDB" id="A0A392RX41"/>
<dbReference type="PANTHER" id="PTHR45843">
    <property type="entry name" value="PEPTIDYL-PROLYL CIS-TRANS ISOMERASE-LIKE 4"/>
    <property type="match status" value="1"/>
</dbReference>
<keyword evidence="2" id="KW-0539">Nucleus</keyword>